<protein>
    <recommendedName>
        <fullName evidence="1">YpoC-like domain-containing protein</fullName>
    </recommendedName>
</protein>
<organism evidence="2 3">
    <name type="scientific">Geobacillus genomosp. 3</name>
    <dbReference type="NCBI Taxonomy" id="1921421"/>
    <lineage>
        <taxon>Bacteria</taxon>
        <taxon>Bacillati</taxon>
        <taxon>Bacillota</taxon>
        <taxon>Bacilli</taxon>
        <taxon>Bacillales</taxon>
        <taxon>Anoxybacillaceae</taxon>
        <taxon>Geobacillus</taxon>
    </lineage>
</organism>
<dbReference type="STRING" id="1921421.M493_11160"/>
<dbReference type="Proteomes" id="UP000015500">
    <property type="component" value="Chromosome"/>
</dbReference>
<proteinExistence type="predicted"/>
<accession>S5Z6H9</accession>
<sequence>MRVPTEWAHPLFFPDGHMVDTLPDEPFPLLLKQVPFYYDIVPTFPLPWEDIEQSLPALIALWREEKMELERCFARRDRRAARGPIVRGLAYLLSALCWLNGRPMANVVDWMDTVAALPHKPVNAVERLQFIFAGPDRYPSFVQLNELFAETEKLAHKQIAIKKRMAR</sequence>
<dbReference type="Pfam" id="PF21747">
    <property type="entry name" value="YpoC"/>
    <property type="match status" value="1"/>
</dbReference>
<gene>
    <name evidence="2" type="ORF">M493_11160</name>
</gene>
<dbReference type="AlphaFoldDB" id="S5Z6H9"/>
<dbReference type="RefSeq" id="WP_020960282.1">
    <property type="nucleotide sequence ID" value="NC_022080.4"/>
</dbReference>
<keyword evidence="3" id="KW-1185">Reference proteome</keyword>
<evidence type="ECO:0000313" key="2">
    <source>
        <dbReference type="EMBL" id="AGT32482.1"/>
    </source>
</evidence>
<dbReference type="PATRIC" id="fig|1345697.3.peg.2160"/>
<dbReference type="HOGENOM" id="CLU_123736_0_0_9"/>
<reference evidence="2 3" key="1">
    <citation type="journal article" date="2014" name="Genome Announc.">
        <title>Complete Genome Sequence of the Thermophilic Polychlorinated Biphenyl Degrader Geobacillus sp. Strain JF8 (NBRC 109937).</title>
        <authorList>
            <person name="Shintani M."/>
            <person name="Ohtsubo Y."/>
            <person name="Fukuda K."/>
            <person name="Hosoyama A."/>
            <person name="Ohji S."/>
            <person name="Yamazoe A."/>
            <person name="Fujita N."/>
            <person name="Nagata Y."/>
            <person name="Tsuda M."/>
            <person name="Hatta T."/>
            <person name="Kimbara K."/>
        </authorList>
    </citation>
    <scope>NUCLEOTIDE SEQUENCE [LARGE SCALE GENOMIC DNA]</scope>
    <source>
        <strain evidence="2 3">JF8</strain>
    </source>
</reference>
<name>S5Z6H9_GEOG3</name>
<dbReference type="InterPro" id="IPR048427">
    <property type="entry name" value="YpoC"/>
</dbReference>
<evidence type="ECO:0000313" key="3">
    <source>
        <dbReference type="Proteomes" id="UP000015500"/>
    </source>
</evidence>
<dbReference type="EMBL" id="CP006254">
    <property type="protein sequence ID" value="AGT32482.1"/>
    <property type="molecule type" value="Genomic_DNA"/>
</dbReference>
<dbReference type="KEGG" id="gjf:M493_11160"/>
<dbReference type="OrthoDB" id="2360594at2"/>
<evidence type="ECO:0000259" key="1">
    <source>
        <dbReference type="Pfam" id="PF21747"/>
    </source>
</evidence>
<feature type="domain" description="YpoC-like" evidence="1">
    <location>
        <begin position="52"/>
        <end position="163"/>
    </location>
</feature>